<evidence type="ECO:0000256" key="10">
    <source>
        <dbReference type="ARBA" id="ARBA00023316"/>
    </source>
</evidence>
<evidence type="ECO:0000256" key="6">
    <source>
        <dbReference type="ARBA" id="ARBA00022960"/>
    </source>
</evidence>
<dbReference type="GO" id="GO:0071555">
    <property type="term" value="P:cell wall organization"/>
    <property type="evidence" value="ECO:0007669"/>
    <property type="project" value="UniProtKB-KW"/>
</dbReference>
<feature type="domain" description="Glycosyl transferase family 51" evidence="12">
    <location>
        <begin position="83"/>
        <end position="246"/>
    </location>
</feature>
<evidence type="ECO:0000259" key="12">
    <source>
        <dbReference type="Pfam" id="PF00912"/>
    </source>
</evidence>
<sequence>MLPRISRVGFCCDIMRDIMKLYDLFAKWKAQHWAHWLWRVPLLLFVALCVWLLIFRWLPVPTSAFMLRQDVVAIFSAETPFVRHDWVSLAEIPRHMQLAVIASEDQRFAEHWGIDMVATEAAIRAEMRGRGKGGGSTITQQLVKNLFLWEGRSYVRKGLEWGIAGVMEIFWSKERILEVYLNTAQFSNADYGVGAASQYLLKKPVGKLAAADAALLAAVLPAPRKYSVVKPSGYVRARQNRILRQMRSLGGAAYLQRLD</sequence>
<dbReference type="PANTHER" id="PTHR30400:SF0">
    <property type="entry name" value="BIOSYNTHETIC PEPTIDOGLYCAN TRANSGLYCOSYLASE"/>
    <property type="match status" value="1"/>
</dbReference>
<comment type="catalytic activity">
    <reaction evidence="11">
        <text>[GlcNAc-(1-&gt;4)-Mur2Ac(oyl-L-Ala-gamma-D-Glu-L-Lys-D-Ala-D-Ala)](n)-di-trans,octa-cis-undecaprenyl diphosphate + beta-D-GlcNAc-(1-&gt;4)-Mur2Ac(oyl-L-Ala-gamma-D-Glu-L-Lys-D-Ala-D-Ala)-di-trans,octa-cis-undecaprenyl diphosphate = [GlcNAc-(1-&gt;4)-Mur2Ac(oyl-L-Ala-gamma-D-Glu-L-Lys-D-Ala-D-Ala)](n+1)-di-trans,octa-cis-undecaprenyl diphosphate + di-trans,octa-cis-undecaprenyl diphosphate + H(+)</text>
        <dbReference type="Rhea" id="RHEA:23708"/>
        <dbReference type="Rhea" id="RHEA-COMP:9602"/>
        <dbReference type="Rhea" id="RHEA-COMP:9603"/>
        <dbReference type="ChEBI" id="CHEBI:15378"/>
        <dbReference type="ChEBI" id="CHEBI:58405"/>
        <dbReference type="ChEBI" id="CHEBI:60033"/>
        <dbReference type="ChEBI" id="CHEBI:78435"/>
        <dbReference type="EC" id="2.4.99.28"/>
    </reaction>
</comment>
<dbReference type="AlphaFoldDB" id="A0AA51MRZ3"/>
<dbReference type="GO" id="GO:0008360">
    <property type="term" value="P:regulation of cell shape"/>
    <property type="evidence" value="ECO:0007669"/>
    <property type="project" value="UniProtKB-KW"/>
</dbReference>
<dbReference type="InterPro" id="IPR036950">
    <property type="entry name" value="PBP_transglycosylase"/>
</dbReference>
<dbReference type="InterPro" id="IPR001264">
    <property type="entry name" value="Glyco_trans_51"/>
</dbReference>
<keyword evidence="10 11" id="KW-0961">Cell wall biogenesis/degradation</keyword>
<dbReference type="GO" id="GO:0009252">
    <property type="term" value="P:peptidoglycan biosynthetic process"/>
    <property type="evidence" value="ECO:0007669"/>
    <property type="project" value="UniProtKB-UniRule"/>
</dbReference>
<dbReference type="Proteomes" id="UP001229862">
    <property type="component" value="Chromosome"/>
</dbReference>
<comment type="function">
    <text evidence="11">Peptidoglycan polymerase that catalyzes glycan chain elongation from lipid-linked precursors.</text>
</comment>
<dbReference type="InterPro" id="IPR011812">
    <property type="entry name" value="Pep_trsgly"/>
</dbReference>
<evidence type="ECO:0000256" key="7">
    <source>
        <dbReference type="ARBA" id="ARBA00022984"/>
    </source>
</evidence>
<evidence type="ECO:0000313" key="15">
    <source>
        <dbReference type="Proteomes" id="UP001223336"/>
    </source>
</evidence>
<keyword evidence="6 11" id="KW-0133">Cell shape</keyword>
<dbReference type="RefSeq" id="WP_308133510.1">
    <property type="nucleotide sequence ID" value="NZ_CP133197.1"/>
</dbReference>
<accession>A0AA51MRZ3</accession>
<keyword evidence="8 11" id="KW-1133">Transmembrane helix</keyword>
<evidence type="ECO:0000256" key="11">
    <source>
        <dbReference type="HAMAP-Rule" id="MF_00766"/>
    </source>
</evidence>
<dbReference type="SUPFAM" id="SSF53955">
    <property type="entry name" value="Lysozyme-like"/>
    <property type="match status" value="1"/>
</dbReference>
<evidence type="ECO:0000256" key="5">
    <source>
        <dbReference type="ARBA" id="ARBA00022692"/>
    </source>
</evidence>
<dbReference type="EMBL" id="CP133217">
    <property type="protein sequence ID" value="WML88829.1"/>
    <property type="molecule type" value="Genomic_DNA"/>
</dbReference>
<protein>
    <recommendedName>
        <fullName evidence="11">Biosynthetic peptidoglycan transglycosylase</fullName>
        <ecNumber evidence="11">2.4.99.28</ecNumber>
    </recommendedName>
    <alternativeName>
        <fullName evidence="11">Glycan polymerase</fullName>
    </alternativeName>
    <alternativeName>
        <fullName evidence="11">Peptidoglycan glycosyltransferase MtgA</fullName>
        <shortName evidence="11">PGT</shortName>
    </alternativeName>
</protein>
<dbReference type="GO" id="GO:0016763">
    <property type="term" value="F:pentosyltransferase activity"/>
    <property type="evidence" value="ECO:0007669"/>
    <property type="project" value="InterPro"/>
</dbReference>
<dbReference type="HAMAP" id="MF_00766">
    <property type="entry name" value="PGT_MtgA"/>
    <property type="match status" value="1"/>
</dbReference>
<keyword evidence="2 11" id="KW-0997">Cell inner membrane</keyword>
<dbReference type="PANTHER" id="PTHR30400">
    <property type="entry name" value="MONOFUNCTIONAL BIOSYNTHETIC PEPTIDOGLYCAN TRANSGLYCOSYLASE"/>
    <property type="match status" value="1"/>
</dbReference>
<reference evidence="14 15" key="1">
    <citation type="submission" date="2023-08" db="EMBL/GenBank/DDBJ databases">
        <title>New molecular markers tilS and rpoB for phylogenetic and monitoring studies of the genus Thiothrix biodiversity.</title>
        <authorList>
            <person name="Ravin N.V."/>
            <person name="Smolyakov D."/>
            <person name="Markov N.D."/>
            <person name="Beletsky A.V."/>
            <person name="Mardanov A.V."/>
            <person name="Rudenko T.S."/>
            <person name="Grabovich M.Y."/>
        </authorList>
    </citation>
    <scope>NUCLEOTIDE SEQUENCE</scope>
    <source>
        <strain evidence="14">DNT52</strain>
        <strain evidence="13 15">H33</strain>
    </source>
</reference>
<dbReference type="EC" id="2.4.99.28" evidence="11"/>
<dbReference type="InterPro" id="IPR023346">
    <property type="entry name" value="Lysozyme-like_dom_sf"/>
</dbReference>
<evidence type="ECO:0000313" key="14">
    <source>
        <dbReference type="EMBL" id="WML88829.1"/>
    </source>
</evidence>
<evidence type="ECO:0000256" key="3">
    <source>
        <dbReference type="ARBA" id="ARBA00022676"/>
    </source>
</evidence>
<evidence type="ECO:0000256" key="2">
    <source>
        <dbReference type="ARBA" id="ARBA00022519"/>
    </source>
</evidence>
<evidence type="ECO:0000256" key="1">
    <source>
        <dbReference type="ARBA" id="ARBA00022475"/>
    </source>
</evidence>
<dbReference type="Proteomes" id="UP001223336">
    <property type="component" value="Unassembled WGS sequence"/>
</dbReference>
<dbReference type="GO" id="GO:0009274">
    <property type="term" value="C:peptidoglycan-based cell wall"/>
    <property type="evidence" value="ECO:0007669"/>
    <property type="project" value="InterPro"/>
</dbReference>
<comment type="similarity">
    <text evidence="11">Belongs to the glycosyltransferase 51 family.</text>
</comment>
<gene>
    <name evidence="11 14" type="primary">mtgA</name>
    <name evidence="13" type="ORF">RCC75_02145</name>
    <name evidence="14" type="ORF">RCG00_10700</name>
</gene>
<dbReference type="Gene3D" id="1.10.3810.10">
    <property type="entry name" value="Biosynthetic peptidoglycan transglycosylase-like"/>
    <property type="match status" value="1"/>
</dbReference>
<keyword evidence="5 11" id="KW-0812">Transmembrane</keyword>
<dbReference type="NCBIfam" id="TIGR02070">
    <property type="entry name" value="mono_pep_trsgly"/>
    <property type="match status" value="1"/>
</dbReference>
<proteinExistence type="inferred from homology"/>
<evidence type="ECO:0000256" key="8">
    <source>
        <dbReference type="ARBA" id="ARBA00022989"/>
    </source>
</evidence>
<organism evidence="14">
    <name type="scientific">Thiothrix subterranea</name>
    <dbReference type="NCBI Taxonomy" id="2735563"/>
    <lineage>
        <taxon>Bacteria</taxon>
        <taxon>Pseudomonadati</taxon>
        <taxon>Pseudomonadota</taxon>
        <taxon>Gammaproteobacteria</taxon>
        <taxon>Thiotrichales</taxon>
        <taxon>Thiotrichaceae</taxon>
        <taxon>Thiothrix</taxon>
    </lineage>
</organism>
<keyword evidence="3 11" id="KW-0328">Glycosyltransferase</keyword>
<dbReference type="Pfam" id="PF00912">
    <property type="entry name" value="Transgly"/>
    <property type="match status" value="1"/>
</dbReference>
<evidence type="ECO:0000256" key="4">
    <source>
        <dbReference type="ARBA" id="ARBA00022679"/>
    </source>
</evidence>
<evidence type="ECO:0000256" key="9">
    <source>
        <dbReference type="ARBA" id="ARBA00023136"/>
    </source>
</evidence>
<comment type="pathway">
    <text evidence="11">Cell wall biogenesis; peptidoglycan biosynthesis.</text>
</comment>
<keyword evidence="4 11" id="KW-0808">Transferase</keyword>
<dbReference type="GO" id="GO:0005886">
    <property type="term" value="C:plasma membrane"/>
    <property type="evidence" value="ECO:0007669"/>
    <property type="project" value="UniProtKB-SubCell"/>
</dbReference>
<evidence type="ECO:0000313" key="13">
    <source>
        <dbReference type="EMBL" id="MDQ5767309.1"/>
    </source>
</evidence>
<comment type="subcellular location">
    <subcellularLocation>
        <location evidence="11">Cell inner membrane</location>
        <topology evidence="11">Single-pass membrane protein</topology>
    </subcellularLocation>
</comment>
<dbReference type="GO" id="GO:0008955">
    <property type="term" value="F:peptidoglycan glycosyltransferase activity"/>
    <property type="evidence" value="ECO:0007669"/>
    <property type="project" value="UniProtKB-UniRule"/>
</dbReference>
<keyword evidence="7 11" id="KW-0573">Peptidoglycan synthesis</keyword>
<keyword evidence="15" id="KW-1185">Reference proteome</keyword>
<dbReference type="EMBL" id="JAVFKN010000002">
    <property type="protein sequence ID" value="MDQ5767309.1"/>
    <property type="molecule type" value="Genomic_DNA"/>
</dbReference>
<keyword evidence="1 11" id="KW-1003">Cell membrane</keyword>
<name>A0AA51MRZ3_9GAMM</name>
<feature type="transmembrane region" description="Helical" evidence="11">
    <location>
        <begin position="36"/>
        <end position="58"/>
    </location>
</feature>
<keyword evidence="9 11" id="KW-0472">Membrane</keyword>